<dbReference type="Gene3D" id="3.20.20.370">
    <property type="entry name" value="Glycoside hydrolase/deacetylase"/>
    <property type="match status" value="1"/>
</dbReference>
<comment type="cofactor">
    <cofactor evidence="1">
        <name>Co(2+)</name>
        <dbReference type="ChEBI" id="CHEBI:48828"/>
    </cofactor>
</comment>
<keyword evidence="4" id="KW-0378">Hydrolase</keyword>
<evidence type="ECO:0000313" key="8">
    <source>
        <dbReference type="EMBL" id="KAK9767001.1"/>
    </source>
</evidence>
<keyword evidence="2" id="KW-0479">Metal-binding</keyword>
<dbReference type="EMBL" id="JASJQH010000108">
    <property type="protein sequence ID" value="KAK9767001.1"/>
    <property type="molecule type" value="Genomic_DNA"/>
</dbReference>
<keyword evidence="3 6" id="KW-0732">Signal</keyword>
<dbReference type="SUPFAM" id="SSF88713">
    <property type="entry name" value="Glycoside hydrolase/deacetylase"/>
    <property type="match status" value="1"/>
</dbReference>
<evidence type="ECO:0000256" key="1">
    <source>
        <dbReference type="ARBA" id="ARBA00001941"/>
    </source>
</evidence>
<gene>
    <name evidence="8" type="ORF">K7432_003513</name>
</gene>
<sequence length="238" mass="26168">MNFKISFSISLLLLTLLHVESYPLVKRVVQPGVRYERCVNSGMVALTFDDGPATVLTEELLGILKTAGVSATFFVVGTMVEQNPEIVLKALNEGHHIASHTYTHANLDTLLGPAIESEVDLAATAIENAIGKKPQYIRCPYGACDAAALAVLGKKNLKVIHWNLDTKDWENKSTEKTVDTYRETLSVANANTDSFIALQHDIHETTIKATASIIDNIRRYGFKPVNMGECLGDSELYF</sequence>
<reference evidence="8 9" key="1">
    <citation type="submission" date="2023-04" db="EMBL/GenBank/DDBJ databases">
        <title>Genome of Basidiobolus ranarum AG-B5.</title>
        <authorList>
            <person name="Stajich J.E."/>
            <person name="Carter-House D."/>
            <person name="Gryganskyi A."/>
        </authorList>
    </citation>
    <scope>NUCLEOTIDE SEQUENCE [LARGE SCALE GENOMIC DNA]</scope>
    <source>
        <strain evidence="8 9">AG-B5</strain>
    </source>
</reference>
<evidence type="ECO:0000256" key="2">
    <source>
        <dbReference type="ARBA" id="ARBA00022723"/>
    </source>
</evidence>
<evidence type="ECO:0000256" key="5">
    <source>
        <dbReference type="ARBA" id="ARBA00023277"/>
    </source>
</evidence>
<protein>
    <recommendedName>
        <fullName evidence="7">NodB homology domain-containing protein</fullName>
    </recommendedName>
</protein>
<keyword evidence="5" id="KW-0119">Carbohydrate metabolism</keyword>
<dbReference type="CDD" id="cd10917">
    <property type="entry name" value="CE4_NodB_like_6s_7s"/>
    <property type="match status" value="1"/>
</dbReference>
<dbReference type="PANTHER" id="PTHR46471:SF2">
    <property type="entry name" value="CHITIN DEACETYLASE-RELATED"/>
    <property type="match status" value="1"/>
</dbReference>
<evidence type="ECO:0000256" key="3">
    <source>
        <dbReference type="ARBA" id="ARBA00022729"/>
    </source>
</evidence>
<feature type="chain" id="PRO_5045909429" description="NodB homology domain-containing protein" evidence="6">
    <location>
        <begin position="22"/>
        <end position="238"/>
    </location>
</feature>
<evidence type="ECO:0000313" key="9">
    <source>
        <dbReference type="Proteomes" id="UP001479436"/>
    </source>
</evidence>
<dbReference type="Proteomes" id="UP001479436">
    <property type="component" value="Unassembled WGS sequence"/>
</dbReference>
<dbReference type="Pfam" id="PF01522">
    <property type="entry name" value="Polysacc_deac_1"/>
    <property type="match status" value="1"/>
</dbReference>
<feature type="signal peptide" evidence="6">
    <location>
        <begin position="1"/>
        <end position="21"/>
    </location>
</feature>
<dbReference type="InterPro" id="IPR002509">
    <property type="entry name" value="NODB_dom"/>
</dbReference>
<organism evidence="8 9">
    <name type="scientific">Basidiobolus ranarum</name>
    <dbReference type="NCBI Taxonomy" id="34480"/>
    <lineage>
        <taxon>Eukaryota</taxon>
        <taxon>Fungi</taxon>
        <taxon>Fungi incertae sedis</taxon>
        <taxon>Zoopagomycota</taxon>
        <taxon>Entomophthoromycotina</taxon>
        <taxon>Basidiobolomycetes</taxon>
        <taxon>Basidiobolales</taxon>
        <taxon>Basidiobolaceae</taxon>
        <taxon>Basidiobolus</taxon>
    </lineage>
</organism>
<dbReference type="InterPro" id="IPR011330">
    <property type="entry name" value="Glyco_hydro/deAcase_b/a-brl"/>
</dbReference>
<name>A0ABR2WZU5_9FUNG</name>
<evidence type="ECO:0000256" key="6">
    <source>
        <dbReference type="SAM" id="SignalP"/>
    </source>
</evidence>
<comment type="caution">
    <text evidence="8">The sequence shown here is derived from an EMBL/GenBank/DDBJ whole genome shotgun (WGS) entry which is preliminary data.</text>
</comment>
<dbReference type="PANTHER" id="PTHR46471">
    <property type="entry name" value="CHITIN DEACETYLASE"/>
    <property type="match status" value="1"/>
</dbReference>
<dbReference type="PROSITE" id="PS51677">
    <property type="entry name" value="NODB"/>
    <property type="match status" value="1"/>
</dbReference>
<accession>A0ABR2WZU5</accession>
<feature type="domain" description="NodB homology" evidence="7">
    <location>
        <begin position="42"/>
        <end position="225"/>
    </location>
</feature>
<proteinExistence type="predicted"/>
<evidence type="ECO:0000259" key="7">
    <source>
        <dbReference type="PROSITE" id="PS51677"/>
    </source>
</evidence>
<evidence type="ECO:0000256" key="4">
    <source>
        <dbReference type="ARBA" id="ARBA00022801"/>
    </source>
</evidence>
<keyword evidence="9" id="KW-1185">Reference proteome</keyword>